<evidence type="ECO:0000313" key="2">
    <source>
        <dbReference type="EMBL" id="KAK1450803.1"/>
    </source>
</evidence>
<name>A0AAI9U350_9PEZI</name>
<keyword evidence="3" id="KW-1185">Reference proteome</keyword>
<proteinExistence type="predicted"/>
<sequence>MGFAESSNGDIHLLHMYGVERSGTTVSSRTPYFLLSPVIGVLIDLFQSGNGWRAAQGAIPVSVYALTKSKKVYHTKRCPRFGVSHPPPTAASRDSTSSILIPRLQSPESFTDVGDPSDVSRSQPTAKSLAVAVSGRTYRRIRPRAAPSQGENVVRVQSEKPPRPHSKPRGSRLSSNEQKGAKPTKFFHFVKNQICLSSRPILVTRSCRTPMSWPPPPSTPWP</sequence>
<organism evidence="2 3">
    <name type="scientific">Colletotrichum cuscutae</name>
    <dbReference type="NCBI Taxonomy" id="1209917"/>
    <lineage>
        <taxon>Eukaryota</taxon>
        <taxon>Fungi</taxon>
        <taxon>Dikarya</taxon>
        <taxon>Ascomycota</taxon>
        <taxon>Pezizomycotina</taxon>
        <taxon>Sordariomycetes</taxon>
        <taxon>Hypocreomycetidae</taxon>
        <taxon>Glomerellales</taxon>
        <taxon>Glomerellaceae</taxon>
        <taxon>Colletotrichum</taxon>
        <taxon>Colletotrichum acutatum species complex</taxon>
    </lineage>
</organism>
<gene>
    <name evidence="2" type="ORF">CCUS01_02262</name>
</gene>
<accession>A0AAI9U350</accession>
<feature type="region of interest" description="Disordered" evidence="1">
    <location>
        <begin position="107"/>
        <end position="184"/>
    </location>
</feature>
<protein>
    <submittedName>
        <fullName evidence="2">Uncharacterized protein</fullName>
    </submittedName>
</protein>
<evidence type="ECO:0000313" key="3">
    <source>
        <dbReference type="Proteomes" id="UP001239213"/>
    </source>
</evidence>
<comment type="caution">
    <text evidence="2">The sequence shown here is derived from an EMBL/GenBank/DDBJ whole genome shotgun (WGS) entry which is preliminary data.</text>
</comment>
<dbReference type="Proteomes" id="UP001239213">
    <property type="component" value="Unassembled WGS sequence"/>
</dbReference>
<dbReference type="EMBL" id="MPDP01000304">
    <property type="protein sequence ID" value="KAK1450803.1"/>
    <property type="molecule type" value="Genomic_DNA"/>
</dbReference>
<reference evidence="2" key="1">
    <citation type="submission" date="2016-11" db="EMBL/GenBank/DDBJ databases">
        <title>The genome sequence of Colletotrichum cuscutae.</title>
        <authorList>
            <person name="Baroncelli R."/>
        </authorList>
    </citation>
    <scope>NUCLEOTIDE SEQUENCE</scope>
    <source>
        <strain evidence="2">IMI 304802</strain>
    </source>
</reference>
<dbReference type="AlphaFoldDB" id="A0AAI9U350"/>
<evidence type="ECO:0000256" key="1">
    <source>
        <dbReference type="SAM" id="MobiDB-lite"/>
    </source>
</evidence>